<feature type="domain" description="DnaT DNA-binding" evidence="2">
    <location>
        <begin position="221"/>
        <end position="285"/>
    </location>
</feature>
<evidence type="ECO:0000259" key="2">
    <source>
        <dbReference type="Pfam" id="PF17948"/>
    </source>
</evidence>
<sequence>MGYQIPEQPLLIYPSLAERFGLEEALLLGIYHQLSQRTGLRLRSGQREIKLDAHSWRQLVPFWSQDQLAMVTNSLVEQGAIDASLSKTLVKIVLLQDDQPAAAVPVIPETSEQVVERDSKPASEVEVVSRLSVMDQPPPLVDAPPLGMATPPTQPIPPEMPPVSEPPVATQAPSRRQPPRQTTQSRTPAPAFGGSTGWRRHKSELQVIFEQHEERNQHLHAMFLGWQPSSNFFELLARQGISEEFARESIDEFVLYWVNKDRRETSWDQKFLGWVKREWVKKQTRDGREQRQAQQQTGFNHENSRRDTRENRKRVTQAIMDIKDTDW</sequence>
<feature type="compositionally biased region" description="Polar residues" evidence="1">
    <location>
        <begin position="292"/>
        <end position="301"/>
    </location>
</feature>
<accession>A0A8J7FAL8</accession>
<name>A0A8J7FAL8_9GAMM</name>
<comment type="caution">
    <text evidence="3">The sequence shown here is derived from an EMBL/GenBank/DDBJ whole genome shotgun (WGS) entry which is preliminary data.</text>
</comment>
<evidence type="ECO:0000313" key="4">
    <source>
        <dbReference type="Proteomes" id="UP000640333"/>
    </source>
</evidence>
<feature type="compositionally biased region" description="Pro residues" evidence="1">
    <location>
        <begin position="152"/>
        <end position="165"/>
    </location>
</feature>
<evidence type="ECO:0000313" key="3">
    <source>
        <dbReference type="EMBL" id="MBE9397397.1"/>
    </source>
</evidence>
<reference evidence="3" key="1">
    <citation type="submission" date="2020-10" db="EMBL/GenBank/DDBJ databases">
        <title>Bacterium isolated from coastal waters sediment.</title>
        <authorList>
            <person name="Chen R.-J."/>
            <person name="Lu D.-C."/>
            <person name="Zhu K.-L."/>
            <person name="Du Z.-J."/>
        </authorList>
    </citation>
    <scope>NUCLEOTIDE SEQUENCE</scope>
    <source>
        <strain evidence="3">N1Y112</strain>
    </source>
</reference>
<dbReference type="RefSeq" id="WP_193952946.1">
    <property type="nucleotide sequence ID" value="NZ_JADEYS010000007.1"/>
</dbReference>
<feature type="region of interest" description="Disordered" evidence="1">
    <location>
        <begin position="283"/>
        <end position="315"/>
    </location>
</feature>
<dbReference type="Gene3D" id="1.10.8.1180">
    <property type="match status" value="1"/>
</dbReference>
<dbReference type="Proteomes" id="UP000640333">
    <property type="component" value="Unassembled WGS sequence"/>
</dbReference>
<gene>
    <name evidence="3" type="ORF">IOQ59_09000</name>
</gene>
<feature type="region of interest" description="Disordered" evidence="1">
    <location>
        <begin position="135"/>
        <end position="197"/>
    </location>
</feature>
<dbReference type="EMBL" id="JADEYS010000007">
    <property type="protein sequence ID" value="MBE9397397.1"/>
    <property type="molecule type" value="Genomic_DNA"/>
</dbReference>
<evidence type="ECO:0000256" key="1">
    <source>
        <dbReference type="SAM" id="MobiDB-lite"/>
    </source>
</evidence>
<organism evidence="3 4">
    <name type="scientific">Pontibacterium sinense</name>
    <dbReference type="NCBI Taxonomy" id="2781979"/>
    <lineage>
        <taxon>Bacteria</taxon>
        <taxon>Pseudomonadati</taxon>
        <taxon>Pseudomonadota</taxon>
        <taxon>Gammaproteobacteria</taxon>
        <taxon>Oceanospirillales</taxon>
        <taxon>Oceanospirillaceae</taxon>
        <taxon>Pontibacterium</taxon>
    </lineage>
</organism>
<feature type="compositionally biased region" description="Low complexity" evidence="1">
    <location>
        <begin position="166"/>
        <end position="190"/>
    </location>
</feature>
<dbReference type="InterPro" id="IPR040480">
    <property type="entry name" value="DnaT_DNA_bind"/>
</dbReference>
<proteinExistence type="predicted"/>
<dbReference type="AlphaFoldDB" id="A0A8J7FAL8"/>
<protein>
    <recommendedName>
        <fullName evidence="2">DnaT DNA-binding domain-containing protein</fullName>
    </recommendedName>
</protein>
<keyword evidence="4" id="KW-1185">Reference proteome</keyword>
<dbReference type="Pfam" id="PF17948">
    <property type="entry name" value="DnaT"/>
    <property type="match status" value="1"/>
</dbReference>